<sequence length="179" mass="20024">MLKSPISLDFNWGSFTQVADKAPVQIHERLVEQGSLTALLKSQSSSFRVGVLGEQPLVPPPCIMEALGEQTELAICREVLLFCDEQPHVYAQSWISLEANEHGLQNLGEKPLGEKLFEQSIWHRGELEVSCVDDLQARAQLCELFGVEERPVFARRSVFTKGSAKVLVCEIFNSEIINK</sequence>
<protein>
    <recommendedName>
        <fullName evidence="6">Chorismate pyruvate-lyase</fullName>
    </recommendedName>
</protein>
<dbReference type="InterPro" id="IPR028978">
    <property type="entry name" value="Chorismate_lyase_/UTRA_dom_sf"/>
</dbReference>
<dbReference type="Pfam" id="PF04345">
    <property type="entry name" value="Chor_lyase"/>
    <property type="match status" value="1"/>
</dbReference>
<keyword evidence="3" id="KW-0456">Lyase</keyword>
<name>A0A161Y2J3_9GAMM</name>
<evidence type="ECO:0000256" key="1">
    <source>
        <dbReference type="ARBA" id="ARBA00022490"/>
    </source>
</evidence>
<dbReference type="RefSeq" id="WP_063369064.1">
    <property type="nucleotide sequence ID" value="NZ_AUYC01000039.1"/>
</dbReference>
<dbReference type="PATRIC" id="fig|1365248.3.peg.3744"/>
<reference evidence="4 5" key="1">
    <citation type="submission" date="2013-07" db="EMBL/GenBank/DDBJ databases">
        <title>Comparative Genomic and Metabolomic Analysis of Twelve Strains of Pseudoalteromonas luteoviolacea.</title>
        <authorList>
            <person name="Vynne N.G."/>
            <person name="Mansson M."/>
            <person name="Gram L."/>
        </authorList>
    </citation>
    <scope>NUCLEOTIDE SEQUENCE [LARGE SCALE GENOMIC DNA]</scope>
    <source>
        <strain evidence="4 5">CPMOR-1</strain>
    </source>
</reference>
<dbReference type="GO" id="GO:0006744">
    <property type="term" value="P:ubiquinone biosynthetic process"/>
    <property type="evidence" value="ECO:0007669"/>
    <property type="project" value="UniProtKB-KW"/>
</dbReference>
<dbReference type="PANTHER" id="PTHR38683">
    <property type="entry name" value="CHORISMATE PYRUVATE-LYASE"/>
    <property type="match status" value="1"/>
</dbReference>
<dbReference type="PANTHER" id="PTHR38683:SF1">
    <property type="entry name" value="CHORISMATE PYRUVATE-LYASE"/>
    <property type="match status" value="1"/>
</dbReference>
<evidence type="ECO:0000313" key="4">
    <source>
        <dbReference type="EMBL" id="KZN60962.1"/>
    </source>
</evidence>
<keyword evidence="2" id="KW-0831">Ubiquinone biosynthesis</keyword>
<dbReference type="SUPFAM" id="SSF64288">
    <property type="entry name" value="Chorismate lyase-like"/>
    <property type="match status" value="1"/>
</dbReference>
<evidence type="ECO:0000256" key="3">
    <source>
        <dbReference type="ARBA" id="ARBA00023239"/>
    </source>
</evidence>
<comment type="caution">
    <text evidence="4">The sequence shown here is derived from an EMBL/GenBank/DDBJ whole genome shotgun (WGS) entry which is preliminary data.</text>
</comment>
<dbReference type="InterPro" id="IPR007440">
    <property type="entry name" value="Chorismate--pyruvate_lyase"/>
</dbReference>
<dbReference type="GO" id="GO:0005829">
    <property type="term" value="C:cytosol"/>
    <property type="evidence" value="ECO:0007669"/>
    <property type="project" value="TreeGrafter"/>
</dbReference>
<dbReference type="EMBL" id="AUYC01000039">
    <property type="protein sequence ID" value="KZN60962.1"/>
    <property type="molecule type" value="Genomic_DNA"/>
</dbReference>
<evidence type="ECO:0000256" key="2">
    <source>
        <dbReference type="ARBA" id="ARBA00022688"/>
    </source>
</evidence>
<organism evidence="4 5">
    <name type="scientific">Pseudoalteromonas luteoviolacea CPMOR-1</name>
    <dbReference type="NCBI Taxonomy" id="1365248"/>
    <lineage>
        <taxon>Bacteria</taxon>
        <taxon>Pseudomonadati</taxon>
        <taxon>Pseudomonadota</taxon>
        <taxon>Gammaproteobacteria</taxon>
        <taxon>Alteromonadales</taxon>
        <taxon>Pseudoalteromonadaceae</taxon>
        <taxon>Pseudoalteromonas</taxon>
    </lineage>
</organism>
<dbReference type="Proteomes" id="UP000076486">
    <property type="component" value="Unassembled WGS sequence"/>
</dbReference>
<accession>A0A161Y2J3</accession>
<proteinExistence type="predicted"/>
<keyword evidence="1" id="KW-0963">Cytoplasm</keyword>
<dbReference type="Gene3D" id="3.40.1410.10">
    <property type="entry name" value="Chorismate lyase-like"/>
    <property type="match status" value="1"/>
</dbReference>
<evidence type="ECO:0000313" key="5">
    <source>
        <dbReference type="Proteomes" id="UP000076486"/>
    </source>
</evidence>
<dbReference type="AlphaFoldDB" id="A0A161Y2J3"/>
<dbReference type="GO" id="GO:0008813">
    <property type="term" value="F:chorismate lyase activity"/>
    <property type="evidence" value="ECO:0007669"/>
    <property type="project" value="InterPro"/>
</dbReference>
<evidence type="ECO:0008006" key="6">
    <source>
        <dbReference type="Google" id="ProtNLM"/>
    </source>
</evidence>
<gene>
    <name evidence="4" type="ORF">N473_23290</name>
</gene>